<proteinExistence type="predicted"/>
<feature type="region of interest" description="Disordered" evidence="1">
    <location>
        <begin position="87"/>
        <end position="110"/>
    </location>
</feature>
<organism evidence="2 3">
    <name type="scientific">Caenorhabditis auriculariae</name>
    <dbReference type="NCBI Taxonomy" id="2777116"/>
    <lineage>
        <taxon>Eukaryota</taxon>
        <taxon>Metazoa</taxon>
        <taxon>Ecdysozoa</taxon>
        <taxon>Nematoda</taxon>
        <taxon>Chromadorea</taxon>
        <taxon>Rhabditida</taxon>
        <taxon>Rhabditina</taxon>
        <taxon>Rhabditomorpha</taxon>
        <taxon>Rhabditoidea</taxon>
        <taxon>Rhabditidae</taxon>
        <taxon>Peloderinae</taxon>
        <taxon>Caenorhabditis</taxon>
    </lineage>
</organism>
<gene>
    <name evidence="2" type="ORF">CAUJ_LOCUS2123</name>
</gene>
<sequence>MLPLVGSHCGTLTITGERRRMPFQNRLLSVAYNVAPPTESSTVFATRFFLHLLEMESLAFEALQVISLLMRIFHFYSVIDDVTDAVDGKERVHTQTPRHKSLPTKKTGNN</sequence>
<comment type="caution">
    <text evidence="2">The sequence shown here is derived from an EMBL/GenBank/DDBJ whole genome shotgun (WGS) entry which is preliminary data.</text>
</comment>
<dbReference type="EMBL" id="CAJGYM010000004">
    <property type="protein sequence ID" value="CAD6186204.1"/>
    <property type="molecule type" value="Genomic_DNA"/>
</dbReference>
<evidence type="ECO:0000313" key="3">
    <source>
        <dbReference type="Proteomes" id="UP000835052"/>
    </source>
</evidence>
<dbReference type="AlphaFoldDB" id="A0A8S1GTA3"/>
<evidence type="ECO:0000313" key="2">
    <source>
        <dbReference type="EMBL" id="CAD6186204.1"/>
    </source>
</evidence>
<reference evidence="2" key="1">
    <citation type="submission" date="2020-10" db="EMBL/GenBank/DDBJ databases">
        <authorList>
            <person name="Kikuchi T."/>
        </authorList>
    </citation>
    <scope>NUCLEOTIDE SEQUENCE</scope>
    <source>
        <strain evidence="2">NKZ352</strain>
    </source>
</reference>
<dbReference type="Proteomes" id="UP000835052">
    <property type="component" value="Unassembled WGS sequence"/>
</dbReference>
<protein>
    <submittedName>
        <fullName evidence="2">Uncharacterized protein</fullName>
    </submittedName>
</protein>
<evidence type="ECO:0000256" key="1">
    <source>
        <dbReference type="SAM" id="MobiDB-lite"/>
    </source>
</evidence>
<keyword evidence="3" id="KW-1185">Reference proteome</keyword>
<name>A0A8S1GTA3_9PELO</name>
<accession>A0A8S1GTA3</accession>